<evidence type="ECO:0000259" key="1">
    <source>
        <dbReference type="Pfam" id="PF00622"/>
    </source>
</evidence>
<reference evidence="2 3" key="1">
    <citation type="submission" date="2016-11" db="EMBL/GenBank/DDBJ databases">
        <title>The macronuclear genome of Stentor coeruleus: a giant cell with tiny introns.</title>
        <authorList>
            <person name="Slabodnick M."/>
            <person name="Ruby J.G."/>
            <person name="Reiff S.B."/>
            <person name="Swart E.C."/>
            <person name="Gosai S."/>
            <person name="Prabakaran S."/>
            <person name="Witkowska E."/>
            <person name="Larue G.E."/>
            <person name="Fisher S."/>
            <person name="Freeman R.M."/>
            <person name="Gunawardena J."/>
            <person name="Chu W."/>
            <person name="Stover N.A."/>
            <person name="Gregory B.D."/>
            <person name="Nowacki M."/>
            <person name="Derisi J."/>
            <person name="Roy S.W."/>
            <person name="Marshall W.F."/>
            <person name="Sood P."/>
        </authorList>
    </citation>
    <scope>NUCLEOTIDE SEQUENCE [LARGE SCALE GENOMIC DNA]</scope>
    <source>
        <strain evidence="2">WM001</strain>
    </source>
</reference>
<dbReference type="OrthoDB" id="354570at2759"/>
<gene>
    <name evidence="2" type="ORF">SteCoe_4256</name>
</gene>
<sequence>MFCPFYFKFSLFDKFARYILKIEDTEGTELRESQNAPRFIVKMDPTLSSSRVRIIEQKIGQHRMTFNVTGYGKALANSQLIQDKAYFEVKVIKPGNIAIGVAKNNKDHLHEGVGQDSDSWGILFSAAEGPSVYKVKAGTIISCLFDQSDFPAVVSFMKDEVILEGARVTGMKGPVVPAVSIESGAEIEVIFDSQLLENTVPAGFSPIIFSQNFMF</sequence>
<dbReference type="InterPro" id="IPR003877">
    <property type="entry name" value="SPRY_dom"/>
</dbReference>
<dbReference type="Pfam" id="PF00622">
    <property type="entry name" value="SPRY"/>
    <property type="match status" value="1"/>
</dbReference>
<proteinExistence type="predicted"/>
<dbReference type="InterPro" id="IPR013320">
    <property type="entry name" value="ConA-like_dom_sf"/>
</dbReference>
<dbReference type="PANTHER" id="PTHR20951:SF2">
    <property type="entry name" value="SPRY DOMAIN-CONTAINING PROTEIN 7"/>
    <property type="match status" value="1"/>
</dbReference>
<organism evidence="2 3">
    <name type="scientific">Stentor coeruleus</name>
    <dbReference type="NCBI Taxonomy" id="5963"/>
    <lineage>
        <taxon>Eukaryota</taxon>
        <taxon>Sar</taxon>
        <taxon>Alveolata</taxon>
        <taxon>Ciliophora</taxon>
        <taxon>Postciliodesmatophora</taxon>
        <taxon>Heterotrichea</taxon>
        <taxon>Heterotrichida</taxon>
        <taxon>Stentoridae</taxon>
        <taxon>Stentor</taxon>
    </lineage>
</organism>
<keyword evidence="3" id="KW-1185">Reference proteome</keyword>
<evidence type="ECO:0000313" key="2">
    <source>
        <dbReference type="EMBL" id="OMJ92914.1"/>
    </source>
</evidence>
<comment type="caution">
    <text evidence="2">The sequence shown here is derived from an EMBL/GenBank/DDBJ whole genome shotgun (WGS) entry which is preliminary data.</text>
</comment>
<protein>
    <recommendedName>
        <fullName evidence="1">SPRY domain-containing protein</fullName>
    </recommendedName>
</protein>
<dbReference type="Proteomes" id="UP000187209">
    <property type="component" value="Unassembled WGS sequence"/>
</dbReference>
<dbReference type="InterPro" id="IPR043136">
    <property type="entry name" value="B30.2/SPRY_sf"/>
</dbReference>
<dbReference type="AlphaFoldDB" id="A0A1R2CV86"/>
<feature type="domain" description="SPRY" evidence="1">
    <location>
        <begin position="85"/>
        <end position="192"/>
    </location>
</feature>
<dbReference type="SUPFAM" id="SSF49899">
    <property type="entry name" value="Concanavalin A-like lectins/glucanases"/>
    <property type="match status" value="1"/>
</dbReference>
<evidence type="ECO:0000313" key="3">
    <source>
        <dbReference type="Proteomes" id="UP000187209"/>
    </source>
</evidence>
<dbReference type="Gene3D" id="2.60.120.920">
    <property type="match status" value="1"/>
</dbReference>
<name>A0A1R2CV86_9CILI</name>
<accession>A0A1R2CV86</accession>
<dbReference type="EMBL" id="MPUH01000052">
    <property type="protein sequence ID" value="OMJ92914.1"/>
    <property type="molecule type" value="Genomic_DNA"/>
</dbReference>
<dbReference type="PANTHER" id="PTHR20951">
    <property type="entry name" value="C13ORF1 PROTEIN-RELATED"/>
    <property type="match status" value="1"/>
</dbReference>
<dbReference type="InterPro" id="IPR035766">
    <property type="entry name" value="SPRYD7"/>
</dbReference>